<dbReference type="Proteomes" id="UP000064967">
    <property type="component" value="Chromosome"/>
</dbReference>
<dbReference type="InterPro" id="IPR002347">
    <property type="entry name" value="SDR_fam"/>
</dbReference>
<protein>
    <submittedName>
        <fullName evidence="3">3-oxoacyl-[acyl-carrier protein] reductase</fullName>
    </submittedName>
</protein>
<reference evidence="3 4" key="1">
    <citation type="submission" date="2015-08" db="EMBL/GenBank/DDBJ databases">
        <authorList>
            <person name="Babu N.S."/>
            <person name="Beckwith C.J."/>
            <person name="Beseler K.G."/>
            <person name="Brison A."/>
            <person name="Carone J.V."/>
            <person name="Caskin T.P."/>
            <person name="Diamond M."/>
            <person name="Durham M.E."/>
            <person name="Foxe J.M."/>
            <person name="Go M."/>
            <person name="Henderson B.A."/>
            <person name="Jones I.B."/>
            <person name="McGettigan J.A."/>
            <person name="Micheletti S.J."/>
            <person name="Nasrallah M.E."/>
            <person name="Ortiz D."/>
            <person name="Piller C.R."/>
            <person name="Privatt S.R."/>
            <person name="Schneider S.L."/>
            <person name="Sharp S."/>
            <person name="Smith T.C."/>
            <person name="Stanton J.D."/>
            <person name="Ullery H.E."/>
            <person name="Wilson R.J."/>
            <person name="Serrano M.G."/>
            <person name="Buck G."/>
            <person name="Lee V."/>
            <person name="Wang Y."/>
            <person name="Carvalho R."/>
            <person name="Voegtly L."/>
            <person name="Shi R."/>
            <person name="Duckworth R."/>
            <person name="Johnson A."/>
            <person name="Loviza R."/>
            <person name="Walstead R."/>
            <person name="Shah Z."/>
            <person name="Kiflezghi M."/>
            <person name="Wade K."/>
            <person name="Ball S.L."/>
            <person name="Bradley K.W."/>
            <person name="Asai D.J."/>
            <person name="Bowman C.A."/>
            <person name="Russell D.A."/>
            <person name="Pope W.H."/>
            <person name="Jacobs-Sera D."/>
            <person name="Hendrix R.W."/>
            <person name="Hatfull G.F."/>
        </authorList>
    </citation>
    <scope>NUCLEOTIDE SEQUENCE [LARGE SCALE GENOMIC DNA]</scope>
    <source>
        <strain evidence="3 4">DSM 27648</strain>
    </source>
</reference>
<dbReference type="Gene3D" id="3.40.50.720">
    <property type="entry name" value="NAD(P)-binding Rossmann-like Domain"/>
    <property type="match status" value="1"/>
</dbReference>
<dbReference type="FunFam" id="3.40.50.720:FF:000084">
    <property type="entry name" value="Short-chain dehydrogenase reductase"/>
    <property type="match status" value="1"/>
</dbReference>
<dbReference type="PRINTS" id="PR00080">
    <property type="entry name" value="SDRFAMILY"/>
</dbReference>
<keyword evidence="2" id="KW-0560">Oxidoreductase</keyword>
<organism evidence="3 4">
    <name type="scientific">Labilithrix luteola</name>
    <dbReference type="NCBI Taxonomy" id="1391654"/>
    <lineage>
        <taxon>Bacteria</taxon>
        <taxon>Pseudomonadati</taxon>
        <taxon>Myxococcota</taxon>
        <taxon>Polyangia</taxon>
        <taxon>Polyangiales</taxon>
        <taxon>Labilitrichaceae</taxon>
        <taxon>Labilithrix</taxon>
    </lineage>
</organism>
<dbReference type="AlphaFoldDB" id="A0A0K1PRI7"/>
<dbReference type="CDD" id="cd05233">
    <property type="entry name" value="SDR_c"/>
    <property type="match status" value="1"/>
</dbReference>
<accession>A0A0K1PRI7</accession>
<evidence type="ECO:0000256" key="2">
    <source>
        <dbReference type="ARBA" id="ARBA00023002"/>
    </source>
</evidence>
<sequence length="238" mass="25040">MVREEKKVAIITGASQGIGAGLVRAYRERGFRVVATARTIKASQDEHVVAVAGDIRERRTAEAVVGAAKERFGRLDTLVNNAGVFVAKPFVQYTQEDFDLVTGVNVAGFFHITQLAAAEMLARQSGHIVNITATLADQPRASVPAALASLTKGGISAVTTGLAIEFAKQGVRVNAVAPGIIDTPMHSPEAHDFLAKLHPMGRVGAIEDVANAVLFLESAPFITGEVVHVDGGWHAGQG</sequence>
<proteinExistence type="inferred from homology"/>
<dbReference type="EMBL" id="CP012333">
    <property type="protein sequence ID" value="AKU95714.1"/>
    <property type="molecule type" value="Genomic_DNA"/>
</dbReference>
<comment type="similarity">
    <text evidence="1">Belongs to the short-chain dehydrogenases/reductases (SDR) family.</text>
</comment>
<dbReference type="PANTHER" id="PTHR43639">
    <property type="entry name" value="OXIDOREDUCTASE, SHORT-CHAIN DEHYDROGENASE/REDUCTASE FAMILY (AFU_ORTHOLOGUE AFUA_5G02870)"/>
    <property type="match status" value="1"/>
</dbReference>
<gene>
    <name evidence="3" type="ORF">AKJ09_02378</name>
</gene>
<name>A0A0K1PRI7_9BACT</name>
<keyword evidence="4" id="KW-1185">Reference proteome</keyword>
<evidence type="ECO:0000313" key="4">
    <source>
        <dbReference type="Proteomes" id="UP000064967"/>
    </source>
</evidence>
<dbReference type="PATRIC" id="fig|1391654.3.peg.2412"/>
<dbReference type="OrthoDB" id="9789398at2"/>
<dbReference type="PRINTS" id="PR00081">
    <property type="entry name" value="GDHRDH"/>
</dbReference>
<dbReference type="SUPFAM" id="SSF51735">
    <property type="entry name" value="NAD(P)-binding Rossmann-fold domains"/>
    <property type="match status" value="1"/>
</dbReference>
<dbReference type="KEGG" id="llu:AKJ09_02378"/>
<dbReference type="RefSeq" id="WP_146647110.1">
    <property type="nucleotide sequence ID" value="NZ_CP012333.1"/>
</dbReference>
<dbReference type="GO" id="GO:0016491">
    <property type="term" value="F:oxidoreductase activity"/>
    <property type="evidence" value="ECO:0007669"/>
    <property type="project" value="UniProtKB-KW"/>
</dbReference>
<dbReference type="PANTHER" id="PTHR43639:SF1">
    <property type="entry name" value="SHORT-CHAIN DEHYDROGENASE_REDUCTASE FAMILY PROTEIN"/>
    <property type="match status" value="1"/>
</dbReference>
<dbReference type="Pfam" id="PF13561">
    <property type="entry name" value="adh_short_C2"/>
    <property type="match status" value="1"/>
</dbReference>
<dbReference type="STRING" id="1391654.AKJ09_02378"/>
<dbReference type="InterPro" id="IPR036291">
    <property type="entry name" value="NAD(P)-bd_dom_sf"/>
</dbReference>
<evidence type="ECO:0000256" key="1">
    <source>
        <dbReference type="ARBA" id="ARBA00006484"/>
    </source>
</evidence>
<evidence type="ECO:0000313" key="3">
    <source>
        <dbReference type="EMBL" id="AKU95714.1"/>
    </source>
</evidence>